<sequence length="159" mass="17592">MAFIDPATGKPAKAPDAAGMASRLRSAREYAGLTQQQFATRIGYSRRQILAWENGTNAPPVWLLAAVREVFDVDPEWILCGPGSVPLRKIPLESPDRRQRIHDDIRKLANNFGLKLPEAALQYFADLVAKEPEEAEIAAKLRVEEAFRILSHGGTSDGR</sequence>
<gene>
    <name evidence="2" type="ORF">PBT88_20630</name>
</gene>
<proteinExistence type="predicted"/>
<evidence type="ECO:0000259" key="1">
    <source>
        <dbReference type="PROSITE" id="PS50943"/>
    </source>
</evidence>
<dbReference type="Pfam" id="PF01381">
    <property type="entry name" value="HTH_3"/>
    <property type="match status" value="1"/>
</dbReference>
<dbReference type="RefSeq" id="WP_270077150.1">
    <property type="nucleotide sequence ID" value="NZ_CP115174.1"/>
</dbReference>
<dbReference type="Gene3D" id="1.10.260.40">
    <property type="entry name" value="lambda repressor-like DNA-binding domains"/>
    <property type="match status" value="1"/>
</dbReference>
<dbReference type="InterPro" id="IPR001387">
    <property type="entry name" value="Cro/C1-type_HTH"/>
</dbReference>
<keyword evidence="3" id="KW-1185">Reference proteome</keyword>
<dbReference type="InterPro" id="IPR010982">
    <property type="entry name" value="Lambda_DNA-bd_dom_sf"/>
</dbReference>
<protein>
    <submittedName>
        <fullName evidence="2">Helix-turn-helix domain-containing protein</fullName>
    </submittedName>
</protein>
<name>A0ABY7NPK4_9SPHN</name>
<dbReference type="CDD" id="cd00093">
    <property type="entry name" value="HTH_XRE"/>
    <property type="match status" value="1"/>
</dbReference>
<organism evidence="2 3">
    <name type="scientific">Sphingomonas abietis</name>
    <dbReference type="NCBI Taxonomy" id="3012344"/>
    <lineage>
        <taxon>Bacteria</taxon>
        <taxon>Pseudomonadati</taxon>
        <taxon>Pseudomonadota</taxon>
        <taxon>Alphaproteobacteria</taxon>
        <taxon>Sphingomonadales</taxon>
        <taxon>Sphingomonadaceae</taxon>
        <taxon>Sphingomonas</taxon>
    </lineage>
</organism>
<dbReference type="SMART" id="SM00530">
    <property type="entry name" value="HTH_XRE"/>
    <property type="match status" value="1"/>
</dbReference>
<reference evidence="2 3" key="1">
    <citation type="submission" date="2022-12" db="EMBL/GenBank/DDBJ databases">
        <title>Sphingomonas abieness sp. nov., an endophytic bacterium isolated from Abies koreana.</title>
        <authorList>
            <person name="Jiang L."/>
            <person name="Lee J."/>
        </authorList>
    </citation>
    <scope>NUCLEOTIDE SEQUENCE [LARGE SCALE GENOMIC DNA]</scope>
    <source>
        <strain evidence="3">PAMB 00755</strain>
    </source>
</reference>
<evidence type="ECO:0000313" key="2">
    <source>
        <dbReference type="EMBL" id="WBO22507.1"/>
    </source>
</evidence>
<evidence type="ECO:0000313" key="3">
    <source>
        <dbReference type="Proteomes" id="UP001210865"/>
    </source>
</evidence>
<dbReference type="SUPFAM" id="SSF47413">
    <property type="entry name" value="lambda repressor-like DNA-binding domains"/>
    <property type="match status" value="1"/>
</dbReference>
<feature type="domain" description="HTH cro/C1-type" evidence="1">
    <location>
        <begin position="24"/>
        <end position="78"/>
    </location>
</feature>
<accession>A0ABY7NPK4</accession>
<dbReference type="PROSITE" id="PS50943">
    <property type="entry name" value="HTH_CROC1"/>
    <property type="match status" value="1"/>
</dbReference>
<dbReference type="EMBL" id="CP115174">
    <property type="protein sequence ID" value="WBO22507.1"/>
    <property type="molecule type" value="Genomic_DNA"/>
</dbReference>
<dbReference type="Proteomes" id="UP001210865">
    <property type="component" value="Chromosome"/>
</dbReference>